<gene>
    <name evidence="1" type="ORF">CBR_g4212</name>
</gene>
<evidence type="ECO:0000313" key="1">
    <source>
        <dbReference type="EMBL" id="GBG60259.1"/>
    </source>
</evidence>
<dbReference type="Gramene" id="GBG60259">
    <property type="protein sequence ID" value="GBG60259"/>
    <property type="gene ID" value="CBR_g4212"/>
</dbReference>
<protein>
    <submittedName>
        <fullName evidence="1">Uncharacterized protein</fullName>
    </submittedName>
</protein>
<evidence type="ECO:0000313" key="2">
    <source>
        <dbReference type="Proteomes" id="UP000265515"/>
    </source>
</evidence>
<accession>A0A388JR03</accession>
<keyword evidence="2" id="KW-1185">Reference proteome</keyword>
<dbReference type="EMBL" id="BFEA01000010">
    <property type="protein sequence ID" value="GBG60259.1"/>
    <property type="molecule type" value="Genomic_DNA"/>
</dbReference>
<comment type="caution">
    <text evidence="1">The sequence shown here is derived from an EMBL/GenBank/DDBJ whole genome shotgun (WGS) entry which is preliminary data.</text>
</comment>
<organism evidence="1 2">
    <name type="scientific">Chara braunii</name>
    <name type="common">Braun's stonewort</name>
    <dbReference type="NCBI Taxonomy" id="69332"/>
    <lineage>
        <taxon>Eukaryota</taxon>
        <taxon>Viridiplantae</taxon>
        <taxon>Streptophyta</taxon>
        <taxon>Charophyceae</taxon>
        <taxon>Charales</taxon>
        <taxon>Characeae</taxon>
        <taxon>Chara</taxon>
    </lineage>
</organism>
<reference evidence="1 2" key="1">
    <citation type="journal article" date="2018" name="Cell">
        <title>The Chara Genome: Secondary Complexity and Implications for Plant Terrestrialization.</title>
        <authorList>
            <person name="Nishiyama T."/>
            <person name="Sakayama H."/>
            <person name="Vries J.D."/>
            <person name="Buschmann H."/>
            <person name="Saint-Marcoux D."/>
            <person name="Ullrich K.K."/>
            <person name="Haas F.B."/>
            <person name="Vanderstraeten L."/>
            <person name="Becker D."/>
            <person name="Lang D."/>
            <person name="Vosolsobe S."/>
            <person name="Rombauts S."/>
            <person name="Wilhelmsson P.K.I."/>
            <person name="Janitza P."/>
            <person name="Kern R."/>
            <person name="Heyl A."/>
            <person name="Rumpler F."/>
            <person name="Villalobos L.I.A.C."/>
            <person name="Clay J.M."/>
            <person name="Skokan R."/>
            <person name="Toyoda A."/>
            <person name="Suzuki Y."/>
            <person name="Kagoshima H."/>
            <person name="Schijlen E."/>
            <person name="Tajeshwar N."/>
            <person name="Catarino B."/>
            <person name="Hetherington A.J."/>
            <person name="Saltykova A."/>
            <person name="Bonnot C."/>
            <person name="Breuninger H."/>
            <person name="Symeonidi A."/>
            <person name="Radhakrishnan G.V."/>
            <person name="Van Nieuwerburgh F."/>
            <person name="Deforce D."/>
            <person name="Chang C."/>
            <person name="Karol K.G."/>
            <person name="Hedrich R."/>
            <person name="Ulvskov P."/>
            <person name="Glockner G."/>
            <person name="Delwiche C.F."/>
            <person name="Petrasek J."/>
            <person name="Van de Peer Y."/>
            <person name="Friml J."/>
            <person name="Beilby M."/>
            <person name="Dolan L."/>
            <person name="Kohara Y."/>
            <person name="Sugano S."/>
            <person name="Fujiyama A."/>
            <person name="Delaux P.-M."/>
            <person name="Quint M."/>
            <person name="TheiBen G."/>
            <person name="Hagemann M."/>
            <person name="Harholt J."/>
            <person name="Dunand C."/>
            <person name="Zachgo S."/>
            <person name="Langdale J."/>
            <person name="Maumus F."/>
            <person name="Straeten D.V.D."/>
            <person name="Gould S.B."/>
            <person name="Rensing S.A."/>
        </authorList>
    </citation>
    <scope>NUCLEOTIDE SEQUENCE [LARGE SCALE GENOMIC DNA]</scope>
    <source>
        <strain evidence="1 2">S276</strain>
    </source>
</reference>
<dbReference type="AlphaFoldDB" id="A0A388JR03"/>
<proteinExistence type="predicted"/>
<dbReference type="Proteomes" id="UP000265515">
    <property type="component" value="Unassembled WGS sequence"/>
</dbReference>
<name>A0A388JR03_CHABU</name>
<sequence length="104" mass="10907">MDAVSQDSEEGFMSAWKHETVWVEGWESPAMCRGAAALLETTCSSPAPSLASVRRNRGCARSGGRSTCCSAAAIREEVSPPPAPSFARELSVASGFSLRVTLGS</sequence>